<keyword evidence="1" id="KW-0472">Membrane</keyword>
<evidence type="ECO:0000313" key="2">
    <source>
        <dbReference type="EMBL" id="APZ79170.1"/>
    </source>
</evidence>
<proteinExistence type="predicted"/>
<feature type="transmembrane region" description="Helical" evidence="1">
    <location>
        <begin position="115"/>
        <end position="133"/>
    </location>
</feature>
<reference evidence="2" key="1">
    <citation type="submission" date="2016-09" db="EMBL/GenBank/DDBJ databases">
        <title>Genetic analysis of capsular polysaccharide synthesis gene clusters from non-serotypeable of Streptococcus suis.</title>
        <authorList>
            <person name="Qiu X."/>
            <person name="Zheng H."/>
        </authorList>
    </citation>
    <scope>NUCLEOTIDE SEQUENCE</scope>
    <source>
        <strain evidence="2">1208289</strain>
        <strain evidence="3">1270831</strain>
    </source>
</reference>
<feature type="transmembrane region" description="Helical" evidence="1">
    <location>
        <begin position="34"/>
        <end position="53"/>
    </location>
</feature>
<accession>A0A1P8VRD3</accession>
<keyword evidence="1" id="KW-1133">Transmembrane helix</keyword>
<feature type="transmembrane region" description="Helical" evidence="1">
    <location>
        <begin position="89"/>
        <end position="109"/>
    </location>
</feature>
<sequence length="142" mass="16649">MKRIKDFLKSQKSKEFAMNGIQVADKVGTMMMAFVVYVFLFFLLILLINYMNIGFISKPHQLVLISGFIYFLLKFCLKIEKDVENRSNNIKNIIIETFAITYLFMAFIFKTMLPTVTNLYNIFVLCFLVINAIDRLHKILHS</sequence>
<keyword evidence="1" id="KW-0812">Transmembrane</keyword>
<gene>
    <name evidence="2" type="primary">cpsV</name>
    <name evidence="2" type="ORF">1208289.seq-orf28</name>
    <name evidence="3" type="ORF">1270831.seq-orf28</name>
</gene>
<evidence type="ECO:0000256" key="1">
    <source>
        <dbReference type="SAM" id="Phobius"/>
    </source>
</evidence>
<protein>
    <submittedName>
        <fullName evidence="2">CpsV</fullName>
    </submittedName>
</protein>
<name>A0A1P8VRD3_STRSU</name>
<dbReference type="AlphaFoldDB" id="A0A1P8VRD3"/>
<dbReference type="EMBL" id="KX870060">
    <property type="protein sequence ID" value="APZ79170.1"/>
    <property type="molecule type" value="Genomic_DNA"/>
</dbReference>
<organism evidence="2">
    <name type="scientific">Streptococcus suis</name>
    <dbReference type="NCBI Taxonomy" id="1307"/>
    <lineage>
        <taxon>Bacteria</taxon>
        <taxon>Bacillati</taxon>
        <taxon>Bacillota</taxon>
        <taxon>Bacilli</taxon>
        <taxon>Lactobacillales</taxon>
        <taxon>Streptococcaceae</taxon>
        <taxon>Streptococcus</taxon>
    </lineage>
</organism>
<evidence type="ECO:0000313" key="3">
    <source>
        <dbReference type="EMBL" id="APZ79277.1"/>
    </source>
</evidence>
<dbReference type="EMBL" id="KX870064">
    <property type="protein sequence ID" value="APZ79277.1"/>
    <property type="molecule type" value="Genomic_DNA"/>
</dbReference>
<feature type="transmembrane region" description="Helical" evidence="1">
    <location>
        <begin position="59"/>
        <end position="77"/>
    </location>
</feature>